<keyword evidence="2" id="KW-1185">Reference proteome</keyword>
<accession>A0AAV7H394</accession>
<proteinExistence type="predicted"/>
<name>A0AAV7H394_DENCH</name>
<evidence type="ECO:0000313" key="1">
    <source>
        <dbReference type="EMBL" id="KAH0462008.1"/>
    </source>
</evidence>
<dbReference type="EMBL" id="JAGFBR010000009">
    <property type="protein sequence ID" value="KAH0462008.1"/>
    <property type="molecule type" value="Genomic_DNA"/>
</dbReference>
<gene>
    <name evidence="1" type="ORF">IEQ34_009583</name>
</gene>
<reference evidence="1 2" key="1">
    <citation type="journal article" date="2021" name="Hortic Res">
        <title>Chromosome-scale assembly of the Dendrobium chrysotoxum genome enhances the understanding of orchid evolution.</title>
        <authorList>
            <person name="Zhang Y."/>
            <person name="Zhang G.Q."/>
            <person name="Zhang D."/>
            <person name="Liu X.D."/>
            <person name="Xu X.Y."/>
            <person name="Sun W.H."/>
            <person name="Yu X."/>
            <person name="Zhu X."/>
            <person name="Wang Z.W."/>
            <person name="Zhao X."/>
            <person name="Zhong W.Y."/>
            <person name="Chen H."/>
            <person name="Yin W.L."/>
            <person name="Huang T."/>
            <person name="Niu S.C."/>
            <person name="Liu Z.J."/>
        </authorList>
    </citation>
    <scope>NUCLEOTIDE SEQUENCE [LARGE SCALE GENOMIC DNA]</scope>
    <source>
        <strain evidence="1">Lindl</strain>
    </source>
</reference>
<protein>
    <submittedName>
        <fullName evidence="1">Uncharacterized protein</fullName>
    </submittedName>
</protein>
<evidence type="ECO:0000313" key="2">
    <source>
        <dbReference type="Proteomes" id="UP000775213"/>
    </source>
</evidence>
<comment type="caution">
    <text evidence="1">The sequence shown here is derived from an EMBL/GenBank/DDBJ whole genome shotgun (WGS) entry which is preliminary data.</text>
</comment>
<dbReference type="Proteomes" id="UP000775213">
    <property type="component" value="Unassembled WGS sequence"/>
</dbReference>
<dbReference type="AlphaFoldDB" id="A0AAV7H394"/>
<sequence>MKEIFCVLFVTLCNKSEESLLLSFLKKVFFGTRVPTSLECITIGAIYAGLPGNDGLVFHATIKWIGLLRARFAYNFISNPAPMLDRCLREKYGDDIWTRAPH</sequence>
<organism evidence="1 2">
    <name type="scientific">Dendrobium chrysotoxum</name>
    <name type="common">Orchid</name>
    <dbReference type="NCBI Taxonomy" id="161865"/>
    <lineage>
        <taxon>Eukaryota</taxon>
        <taxon>Viridiplantae</taxon>
        <taxon>Streptophyta</taxon>
        <taxon>Embryophyta</taxon>
        <taxon>Tracheophyta</taxon>
        <taxon>Spermatophyta</taxon>
        <taxon>Magnoliopsida</taxon>
        <taxon>Liliopsida</taxon>
        <taxon>Asparagales</taxon>
        <taxon>Orchidaceae</taxon>
        <taxon>Epidendroideae</taxon>
        <taxon>Malaxideae</taxon>
        <taxon>Dendrobiinae</taxon>
        <taxon>Dendrobium</taxon>
    </lineage>
</organism>